<protein>
    <recommendedName>
        <fullName evidence="1">GP-PDE domain-containing protein</fullName>
    </recommendedName>
</protein>
<dbReference type="PROSITE" id="PS51704">
    <property type="entry name" value="GP_PDE"/>
    <property type="match status" value="1"/>
</dbReference>
<organism evidence="2 3">
    <name type="scientific">Devosia rhizoryzae</name>
    <dbReference type="NCBI Taxonomy" id="2774137"/>
    <lineage>
        <taxon>Bacteria</taxon>
        <taxon>Pseudomonadati</taxon>
        <taxon>Pseudomonadota</taxon>
        <taxon>Alphaproteobacteria</taxon>
        <taxon>Hyphomicrobiales</taxon>
        <taxon>Devosiaceae</taxon>
        <taxon>Devosia</taxon>
    </lineage>
</organism>
<dbReference type="InterPro" id="IPR030395">
    <property type="entry name" value="GP_PDE_dom"/>
</dbReference>
<feature type="domain" description="GP-PDE" evidence="1">
    <location>
        <begin position="4"/>
        <end position="237"/>
    </location>
</feature>
<dbReference type="Pfam" id="PF03009">
    <property type="entry name" value="GDPD"/>
    <property type="match status" value="1"/>
</dbReference>
<dbReference type="InterPro" id="IPR017946">
    <property type="entry name" value="PLC-like_Pdiesterase_TIM-brl"/>
</dbReference>
<gene>
    <name evidence="2" type="ORF">JI748_09785</name>
</gene>
<dbReference type="SUPFAM" id="SSF51695">
    <property type="entry name" value="PLC-like phosphodiesterases"/>
    <property type="match status" value="1"/>
</dbReference>
<proteinExistence type="predicted"/>
<evidence type="ECO:0000259" key="1">
    <source>
        <dbReference type="PROSITE" id="PS51704"/>
    </source>
</evidence>
<name>A0ABX7C499_9HYPH</name>
<dbReference type="RefSeq" id="WP_201629963.1">
    <property type="nucleotide sequence ID" value="NZ_CP068046.1"/>
</dbReference>
<dbReference type="EMBL" id="CP068046">
    <property type="protein sequence ID" value="QQR38084.1"/>
    <property type="molecule type" value="Genomic_DNA"/>
</dbReference>
<keyword evidence="3" id="KW-1185">Reference proteome</keyword>
<dbReference type="PANTHER" id="PTHR46211:SF1">
    <property type="entry name" value="GLYCEROPHOSPHODIESTER PHOSPHODIESTERASE, CYTOPLASMIC"/>
    <property type="match status" value="1"/>
</dbReference>
<evidence type="ECO:0000313" key="2">
    <source>
        <dbReference type="EMBL" id="QQR38084.1"/>
    </source>
</evidence>
<evidence type="ECO:0000313" key="3">
    <source>
        <dbReference type="Proteomes" id="UP000595857"/>
    </source>
</evidence>
<sequence>MTPPQIVAHRGSATDRPENALSSFIAAAGSGVEQIELDVHMSSDGQLVVMHDAMLEQTSLGHGAIASHTLAELQQIKLRGMDETIPTLAQVLDAVGQSIHTRIEIKKGPVEYAGLTEAIMEAVESRSLKDRVTIMCFQLASIQPFAKAGYETSLSFSKSFGSERDLSTLVKRLADDGVADIGYFFHELDAEAIETITAAGLTVGAWTVNGMPRLDYWLRQPISYILTDQADLALSIRAGL</sequence>
<dbReference type="Gene3D" id="3.20.20.190">
    <property type="entry name" value="Phosphatidylinositol (PI) phosphodiesterase"/>
    <property type="match status" value="1"/>
</dbReference>
<dbReference type="Proteomes" id="UP000595857">
    <property type="component" value="Chromosome"/>
</dbReference>
<reference evidence="2 3" key="1">
    <citation type="submission" date="2021-01" db="EMBL/GenBank/DDBJ databases">
        <title>Genome seq and assembly of Devosia sp. LEGU1.</title>
        <authorList>
            <person name="Chhetri G."/>
        </authorList>
    </citation>
    <scope>NUCLEOTIDE SEQUENCE [LARGE SCALE GENOMIC DNA]</scope>
    <source>
        <strain evidence="2 3">LEGU1</strain>
    </source>
</reference>
<dbReference type="PANTHER" id="PTHR46211">
    <property type="entry name" value="GLYCEROPHOSPHORYL DIESTER PHOSPHODIESTERASE"/>
    <property type="match status" value="1"/>
</dbReference>
<accession>A0ABX7C499</accession>